<accession>A0A1L9SIZ1</accession>
<reference evidence="3" key="1">
    <citation type="journal article" date="2017" name="Genome Biol.">
        <title>Comparative genomics reveals high biological diversity and specific adaptations in the industrially and medically important fungal genus Aspergillus.</title>
        <authorList>
            <person name="de Vries R.P."/>
            <person name="Riley R."/>
            <person name="Wiebenga A."/>
            <person name="Aguilar-Osorio G."/>
            <person name="Amillis S."/>
            <person name="Uchima C.A."/>
            <person name="Anderluh G."/>
            <person name="Asadollahi M."/>
            <person name="Askin M."/>
            <person name="Barry K."/>
            <person name="Battaglia E."/>
            <person name="Bayram O."/>
            <person name="Benocci T."/>
            <person name="Braus-Stromeyer S.A."/>
            <person name="Caldana C."/>
            <person name="Canovas D."/>
            <person name="Cerqueira G.C."/>
            <person name="Chen F."/>
            <person name="Chen W."/>
            <person name="Choi C."/>
            <person name="Clum A."/>
            <person name="Dos Santos R.A."/>
            <person name="Damasio A.R."/>
            <person name="Diallinas G."/>
            <person name="Emri T."/>
            <person name="Fekete E."/>
            <person name="Flipphi M."/>
            <person name="Freyberg S."/>
            <person name="Gallo A."/>
            <person name="Gournas C."/>
            <person name="Habgood R."/>
            <person name="Hainaut M."/>
            <person name="Harispe M.L."/>
            <person name="Henrissat B."/>
            <person name="Hilden K.S."/>
            <person name="Hope R."/>
            <person name="Hossain A."/>
            <person name="Karabika E."/>
            <person name="Karaffa L."/>
            <person name="Karanyi Z."/>
            <person name="Krasevec N."/>
            <person name="Kuo A."/>
            <person name="Kusch H."/>
            <person name="LaButti K."/>
            <person name="Lagendijk E.L."/>
            <person name="Lapidus A."/>
            <person name="Levasseur A."/>
            <person name="Lindquist E."/>
            <person name="Lipzen A."/>
            <person name="Logrieco A.F."/>
            <person name="MacCabe A."/>
            <person name="Maekelae M.R."/>
            <person name="Malavazi I."/>
            <person name="Melin P."/>
            <person name="Meyer V."/>
            <person name="Mielnichuk N."/>
            <person name="Miskei M."/>
            <person name="Molnar A.P."/>
            <person name="Mule G."/>
            <person name="Ngan C.Y."/>
            <person name="Orejas M."/>
            <person name="Orosz E."/>
            <person name="Ouedraogo J.P."/>
            <person name="Overkamp K.M."/>
            <person name="Park H.-S."/>
            <person name="Perrone G."/>
            <person name="Piumi F."/>
            <person name="Punt P.J."/>
            <person name="Ram A.F."/>
            <person name="Ramon A."/>
            <person name="Rauscher S."/>
            <person name="Record E."/>
            <person name="Riano-Pachon D.M."/>
            <person name="Robert V."/>
            <person name="Roehrig J."/>
            <person name="Ruller R."/>
            <person name="Salamov A."/>
            <person name="Salih N.S."/>
            <person name="Samson R.A."/>
            <person name="Sandor E."/>
            <person name="Sanguinetti M."/>
            <person name="Schuetze T."/>
            <person name="Sepcic K."/>
            <person name="Shelest E."/>
            <person name="Sherlock G."/>
            <person name="Sophianopoulou V."/>
            <person name="Squina F.M."/>
            <person name="Sun H."/>
            <person name="Susca A."/>
            <person name="Todd R.B."/>
            <person name="Tsang A."/>
            <person name="Unkles S.E."/>
            <person name="van de Wiele N."/>
            <person name="van Rossen-Uffink D."/>
            <person name="Oliveira J.V."/>
            <person name="Vesth T.C."/>
            <person name="Visser J."/>
            <person name="Yu J.-H."/>
            <person name="Zhou M."/>
            <person name="Andersen M.R."/>
            <person name="Archer D.B."/>
            <person name="Baker S.E."/>
            <person name="Benoit I."/>
            <person name="Brakhage A.A."/>
            <person name="Braus G.H."/>
            <person name="Fischer R."/>
            <person name="Frisvad J.C."/>
            <person name="Goldman G.H."/>
            <person name="Houbraken J."/>
            <person name="Oakley B."/>
            <person name="Pocsi I."/>
            <person name="Scazzocchio C."/>
            <person name="Seiboth B."/>
            <person name="vanKuyk P.A."/>
            <person name="Wortman J."/>
            <person name="Dyer P.S."/>
            <person name="Grigoriev I.V."/>
        </authorList>
    </citation>
    <scope>NUCLEOTIDE SEQUENCE [LARGE SCALE GENOMIC DNA]</scope>
    <source>
        <strain evidence="3">CBS 506.65</strain>
    </source>
</reference>
<evidence type="ECO:0000313" key="3">
    <source>
        <dbReference type="Proteomes" id="UP000184188"/>
    </source>
</evidence>
<gene>
    <name evidence="2" type="ORF">ASPZODRAFT_141941</name>
</gene>
<evidence type="ECO:0000256" key="1">
    <source>
        <dbReference type="SAM" id="MobiDB-lite"/>
    </source>
</evidence>
<feature type="region of interest" description="Disordered" evidence="1">
    <location>
        <begin position="63"/>
        <end position="106"/>
    </location>
</feature>
<feature type="compositionally biased region" description="Polar residues" evidence="1">
    <location>
        <begin position="63"/>
        <end position="81"/>
    </location>
</feature>
<dbReference type="GeneID" id="34611267"/>
<keyword evidence="3" id="KW-1185">Reference proteome</keyword>
<name>A0A1L9SIZ1_9EURO</name>
<feature type="compositionally biased region" description="Polar residues" evidence="1">
    <location>
        <begin position="95"/>
        <end position="106"/>
    </location>
</feature>
<proteinExistence type="predicted"/>
<protein>
    <submittedName>
        <fullName evidence="2">Uncharacterized protein</fullName>
    </submittedName>
</protein>
<sequence>MHSLLSSIFYYCYYYDYDYYYYDYYYYDYYYYYYYHSCCAVISTGTSCLRQNYIHMTSSIQPDLPESAQSRRSGLSLPAQQRQERRPSAGRVSLLSRQQETRVQLS</sequence>
<dbReference type="EMBL" id="KV878341">
    <property type="protein sequence ID" value="OJJ47189.1"/>
    <property type="molecule type" value="Genomic_DNA"/>
</dbReference>
<dbReference type="RefSeq" id="XP_022581699.1">
    <property type="nucleotide sequence ID" value="XM_022724802.1"/>
</dbReference>
<organism evidence="2 3">
    <name type="scientific">Penicilliopsis zonata CBS 506.65</name>
    <dbReference type="NCBI Taxonomy" id="1073090"/>
    <lineage>
        <taxon>Eukaryota</taxon>
        <taxon>Fungi</taxon>
        <taxon>Dikarya</taxon>
        <taxon>Ascomycota</taxon>
        <taxon>Pezizomycotina</taxon>
        <taxon>Eurotiomycetes</taxon>
        <taxon>Eurotiomycetidae</taxon>
        <taxon>Eurotiales</taxon>
        <taxon>Aspergillaceae</taxon>
        <taxon>Penicilliopsis</taxon>
    </lineage>
</organism>
<dbReference type="AlphaFoldDB" id="A0A1L9SIZ1"/>
<evidence type="ECO:0000313" key="2">
    <source>
        <dbReference type="EMBL" id="OJJ47189.1"/>
    </source>
</evidence>
<dbReference type="VEuPathDB" id="FungiDB:ASPZODRAFT_141941"/>
<dbReference type="Proteomes" id="UP000184188">
    <property type="component" value="Unassembled WGS sequence"/>
</dbReference>